<feature type="domain" description="RNA-binding S4" evidence="6">
    <location>
        <begin position="23"/>
        <end position="88"/>
    </location>
</feature>
<dbReference type="PROSITE" id="PS01129">
    <property type="entry name" value="PSI_RLU"/>
    <property type="match status" value="1"/>
</dbReference>
<evidence type="ECO:0000256" key="3">
    <source>
        <dbReference type="PIRSR" id="PIRSR606225-1"/>
    </source>
</evidence>
<dbReference type="InterPro" id="IPR002942">
    <property type="entry name" value="S4_RNA-bd"/>
</dbReference>
<accession>M1E7D0</accession>
<name>M1E7D0_9BACT</name>
<sequence length="319" mass="37196">MRDEIKMNSNQIELFALPLFNKERLDQFLLNATKEESRSYYSKLIKEGLVRVNDKIVEKPSFIVKPYDKITLFLKPKEPLYIEYDKLNITVLYEDDYIIVINKERNMVVHPGPGNFRNTILNALINSINKDEFTDQERPGIVHRLDKETTGVLIIAKSEKIMRKLSEQFKNRQVKKTYLALVYGDVNYKEGFISMPIKRSKIHRQKMEVNLSGKVAFTEYSVINKGIFEKQIVSLLKVNIFTGRTHQIRVHMSYIGHPIVGDKKYSTKSCKNCPEIALHALKIEFLHPITNKIVSFKAPLPQDLQDFLKRCNINYDLDL</sequence>
<dbReference type="Gene3D" id="3.10.290.10">
    <property type="entry name" value="RNA-binding S4 domain"/>
    <property type="match status" value="1"/>
</dbReference>
<comment type="similarity">
    <text evidence="1 5">Belongs to the pseudouridine synthase RluA family.</text>
</comment>
<dbReference type="GO" id="GO:0120159">
    <property type="term" value="F:rRNA pseudouridine synthase activity"/>
    <property type="evidence" value="ECO:0007669"/>
    <property type="project" value="UniProtKB-ARBA"/>
</dbReference>
<evidence type="ECO:0000256" key="1">
    <source>
        <dbReference type="ARBA" id="ARBA00010876"/>
    </source>
</evidence>
<dbReference type="PANTHER" id="PTHR21600">
    <property type="entry name" value="MITOCHONDRIAL RNA PSEUDOURIDINE SYNTHASE"/>
    <property type="match status" value="1"/>
</dbReference>
<dbReference type="Gene3D" id="3.30.2350.10">
    <property type="entry name" value="Pseudouridine synthase"/>
    <property type="match status" value="1"/>
</dbReference>
<dbReference type="SMART" id="SM00363">
    <property type="entry name" value="S4"/>
    <property type="match status" value="1"/>
</dbReference>
<dbReference type="PROSITE" id="PS50889">
    <property type="entry name" value="S4"/>
    <property type="match status" value="1"/>
</dbReference>
<dbReference type="STRING" id="747365.Thena_0776"/>
<dbReference type="InterPro" id="IPR020103">
    <property type="entry name" value="PsdUridine_synth_cat_dom_sf"/>
</dbReference>
<keyword evidence="4" id="KW-0694">RNA-binding</keyword>
<dbReference type="InterPro" id="IPR006145">
    <property type="entry name" value="PsdUridine_synth_RsuA/RluA"/>
</dbReference>
<dbReference type="NCBIfam" id="TIGR00005">
    <property type="entry name" value="rluA_subfam"/>
    <property type="match status" value="1"/>
</dbReference>
<dbReference type="Pfam" id="PF01479">
    <property type="entry name" value="S4"/>
    <property type="match status" value="1"/>
</dbReference>
<keyword evidence="2 5" id="KW-0413">Isomerase</keyword>
<dbReference type="EMBL" id="CP002690">
    <property type="protein sequence ID" value="AEE14410.1"/>
    <property type="molecule type" value="Genomic_DNA"/>
</dbReference>
<feature type="active site" evidence="3">
    <location>
        <position position="146"/>
    </location>
</feature>
<comment type="function">
    <text evidence="5">Responsible for synthesis of pseudouridine from uracil.</text>
</comment>
<comment type="catalytic activity">
    <reaction evidence="5">
        <text>a uridine in RNA = a pseudouridine in RNA</text>
        <dbReference type="Rhea" id="RHEA:48348"/>
        <dbReference type="Rhea" id="RHEA-COMP:12068"/>
        <dbReference type="Rhea" id="RHEA-COMP:12069"/>
        <dbReference type="ChEBI" id="CHEBI:65314"/>
        <dbReference type="ChEBI" id="CHEBI:65315"/>
    </reaction>
</comment>
<dbReference type="Pfam" id="PF00849">
    <property type="entry name" value="PseudoU_synth_2"/>
    <property type="match status" value="1"/>
</dbReference>
<organism evidence="7 8">
    <name type="scientific">Thermodesulfobium narugense DSM 14796</name>
    <dbReference type="NCBI Taxonomy" id="747365"/>
    <lineage>
        <taxon>Bacteria</taxon>
        <taxon>Pseudomonadati</taxon>
        <taxon>Thermodesulfobiota</taxon>
        <taxon>Thermodesulfobiia</taxon>
        <taxon>Thermodesulfobiales</taxon>
        <taxon>Thermodesulfobiaceae</taxon>
        <taxon>Thermodesulfobium</taxon>
    </lineage>
</organism>
<keyword evidence="8" id="KW-1185">Reference proteome</keyword>
<dbReference type="SUPFAM" id="SSF55174">
    <property type="entry name" value="Alpha-L RNA-binding motif"/>
    <property type="match status" value="1"/>
</dbReference>
<dbReference type="InterPro" id="IPR006224">
    <property type="entry name" value="PsdUridine_synth_RluA-like_CS"/>
</dbReference>
<dbReference type="eggNOG" id="COG0564">
    <property type="taxonomic scope" value="Bacteria"/>
</dbReference>
<dbReference type="SUPFAM" id="SSF55120">
    <property type="entry name" value="Pseudouridine synthase"/>
    <property type="match status" value="1"/>
</dbReference>
<dbReference type="CDD" id="cd00165">
    <property type="entry name" value="S4"/>
    <property type="match status" value="1"/>
</dbReference>
<dbReference type="PANTHER" id="PTHR21600:SF44">
    <property type="entry name" value="RIBOSOMAL LARGE SUBUNIT PSEUDOURIDINE SYNTHASE D"/>
    <property type="match status" value="1"/>
</dbReference>
<dbReference type="EC" id="5.4.99.-" evidence="5"/>
<dbReference type="GO" id="GO:0000455">
    <property type="term" value="P:enzyme-directed rRNA pseudouridine synthesis"/>
    <property type="evidence" value="ECO:0007669"/>
    <property type="project" value="UniProtKB-ARBA"/>
</dbReference>
<dbReference type="KEGG" id="tnr:Thena_0776"/>
<dbReference type="OrthoDB" id="9807829at2"/>
<dbReference type="GO" id="GO:0003723">
    <property type="term" value="F:RNA binding"/>
    <property type="evidence" value="ECO:0007669"/>
    <property type="project" value="UniProtKB-KW"/>
</dbReference>
<proteinExistence type="inferred from homology"/>
<dbReference type="CDD" id="cd02869">
    <property type="entry name" value="PseudoU_synth_RluA_like"/>
    <property type="match status" value="1"/>
</dbReference>
<dbReference type="HOGENOM" id="CLU_016902_4_4_9"/>
<dbReference type="InterPro" id="IPR036986">
    <property type="entry name" value="S4_RNA-bd_sf"/>
</dbReference>
<evidence type="ECO:0000259" key="6">
    <source>
        <dbReference type="SMART" id="SM00363"/>
    </source>
</evidence>
<dbReference type="InterPro" id="IPR006225">
    <property type="entry name" value="PsdUridine_synth_RluC/D"/>
</dbReference>
<gene>
    <name evidence="7" type="ORF">Thena_0776</name>
</gene>
<protein>
    <recommendedName>
        <fullName evidence="5">Pseudouridine synthase</fullName>
        <ecNumber evidence="5">5.4.99.-</ecNumber>
    </recommendedName>
</protein>
<evidence type="ECO:0000256" key="2">
    <source>
        <dbReference type="ARBA" id="ARBA00023235"/>
    </source>
</evidence>
<reference evidence="7 8" key="1">
    <citation type="submission" date="2011-04" db="EMBL/GenBank/DDBJ databases">
        <title>The complete genome of Thermodesulfobium narugense DSM 14796.</title>
        <authorList>
            <consortium name="US DOE Joint Genome Institute (JGI-PGF)"/>
            <person name="Lucas S."/>
            <person name="Han J."/>
            <person name="Lapidus A."/>
            <person name="Bruce D."/>
            <person name="Goodwin L."/>
            <person name="Pitluck S."/>
            <person name="Peters L."/>
            <person name="Kyrpides N."/>
            <person name="Mavromatis K."/>
            <person name="Pagani I."/>
            <person name="Ivanova N."/>
            <person name="Ovchinnikova G."/>
            <person name="Zhang X."/>
            <person name="Saunders L."/>
            <person name="Detter J.C."/>
            <person name="Tapia R."/>
            <person name="Han C."/>
            <person name="Land M."/>
            <person name="Hauser L."/>
            <person name="Markowitz V."/>
            <person name="Cheng J.-F."/>
            <person name="Hugenholtz P."/>
            <person name="Woyke T."/>
            <person name="Wu D."/>
            <person name="Spring S."/>
            <person name="Schroeder M."/>
            <person name="Brambilla E."/>
            <person name="Klenk H.-P."/>
            <person name="Eisen J.A."/>
        </authorList>
    </citation>
    <scope>NUCLEOTIDE SEQUENCE [LARGE SCALE GENOMIC DNA]</scope>
    <source>
        <strain evidence="7 8">DSM 14796</strain>
    </source>
</reference>
<dbReference type="Proteomes" id="UP000011765">
    <property type="component" value="Chromosome"/>
</dbReference>
<evidence type="ECO:0000256" key="5">
    <source>
        <dbReference type="RuleBase" id="RU362028"/>
    </source>
</evidence>
<evidence type="ECO:0000313" key="7">
    <source>
        <dbReference type="EMBL" id="AEE14410.1"/>
    </source>
</evidence>
<dbReference type="AlphaFoldDB" id="M1E7D0"/>
<dbReference type="InterPro" id="IPR050188">
    <property type="entry name" value="RluA_PseudoU_synthase"/>
</dbReference>
<evidence type="ECO:0000313" key="8">
    <source>
        <dbReference type="Proteomes" id="UP000011765"/>
    </source>
</evidence>
<evidence type="ECO:0000256" key="4">
    <source>
        <dbReference type="PROSITE-ProRule" id="PRU00182"/>
    </source>
</evidence>